<gene>
    <name evidence="2" type="ORF">QJS10_CPA06g01900</name>
</gene>
<feature type="region of interest" description="Disordered" evidence="1">
    <location>
        <begin position="76"/>
        <end position="103"/>
    </location>
</feature>
<comment type="caution">
    <text evidence="2">The sequence shown here is derived from an EMBL/GenBank/DDBJ whole genome shotgun (WGS) entry which is preliminary data.</text>
</comment>
<keyword evidence="3" id="KW-1185">Reference proteome</keyword>
<evidence type="ECO:0000313" key="2">
    <source>
        <dbReference type="EMBL" id="KAK1314455.1"/>
    </source>
</evidence>
<protein>
    <submittedName>
        <fullName evidence="2">Uncharacterized protein</fullName>
    </submittedName>
</protein>
<feature type="compositionally biased region" description="Basic and acidic residues" evidence="1">
    <location>
        <begin position="84"/>
        <end position="97"/>
    </location>
</feature>
<evidence type="ECO:0000256" key="1">
    <source>
        <dbReference type="SAM" id="MobiDB-lite"/>
    </source>
</evidence>
<name>A0AAV9ELS3_ACOCL</name>
<proteinExistence type="predicted"/>
<evidence type="ECO:0000313" key="3">
    <source>
        <dbReference type="Proteomes" id="UP001180020"/>
    </source>
</evidence>
<feature type="region of interest" description="Disordered" evidence="1">
    <location>
        <begin position="1"/>
        <end position="40"/>
    </location>
</feature>
<reference evidence="2" key="2">
    <citation type="submission" date="2023-06" db="EMBL/GenBank/DDBJ databases">
        <authorList>
            <person name="Ma L."/>
            <person name="Liu K.-W."/>
            <person name="Li Z."/>
            <person name="Hsiao Y.-Y."/>
            <person name="Qi Y."/>
            <person name="Fu T."/>
            <person name="Tang G."/>
            <person name="Zhang D."/>
            <person name="Sun W.-H."/>
            <person name="Liu D.-K."/>
            <person name="Li Y."/>
            <person name="Chen G.-Z."/>
            <person name="Liu X.-D."/>
            <person name="Liao X.-Y."/>
            <person name="Jiang Y.-T."/>
            <person name="Yu X."/>
            <person name="Hao Y."/>
            <person name="Huang J."/>
            <person name="Zhao X.-W."/>
            <person name="Ke S."/>
            <person name="Chen Y.-Y."/>
            <person name="Wu W.-L."/>
            <person name="Hsu J.-L."/>
            <person name="Lin Y.-F."/>
            <person name="Huang M.-D."/>
            <person name="Li C.-Y."/>
            <person name="Huang L."/>
            <person name="Wang Z.-W."/>
            <person name="Zhao X."/>
            <person name="Zhong W.-Y."/>
            <person name="Peng D.-H."/>
            <person name="Ahmad S."/>
            <person name="Lan S."/>
            <person name="Zhang J.-S."/>
            <person name="Tsai W.-C."/>
            <person name="Van De Peer Y."/>
            <person name="Liu Z.-J."/>
        </authorList>
    </citation>
    <scope>NUCLEOTIDE SEQUENCE</scope>
    <source>
        <strain evidence="2">CP</strain>
        <tissue evidence="2">Leaves</tissue>
    </source>
</reference>
<dbReference type="EMBL" id="JAUJYO010000006">
    <property type="protein sequence ID" value="KAK1314455.1"/>
    <property type="molecule type" value="Genomic_DNA"/>
</dbReference>
<organism evidence="2 3">
    <name type="scientific">Acorus calamus</name>
    <name type="common">Sweet flag</name>
    <dbReference type="NCBI Taxonomy" id="4465"/>
    <lineage>
        <taxon>Eukaryota</taxon>
        <taxon>Viridiplantae</taxon>
        <taxon>Streptophyta</taxon>
        <taxon>Embryophyta</taxon>
        <taxon>Tracheophyta</taxon>
        <taxon>Spermatophyta</taxon>
        <taxon>Magnoliopsida</taxon>
        <taxon>Liliopsida</taxon>
        <taxon>Acoraceae</taxon>
        <taxon>Acorus</taxon>
    </lineage>
</organism>
<dbReference type="AlphaFoldDB" id="A0AAV9ELS3"/>
<reference evidence="2" key="1">
    <citation type="journal article" date="2023" name="Nat. Commun.">
        <title>Diploid and tetraploid genomes of Acorus and the evolution of monocots.</title>
        <authorList>
            <person name="Ma L."/>
            <person name="Liu K.W."/>
            <person name="Li Z."/>
            <person name="Hsiao Y.Y."/>
            <person name="Qi Y."/>
            <person name="Fu T."/>
            <person name="Tang G.D."/>
            <person name="Zhang D."/>
            <person name="Sun W.H."/>
            <person name="Liu D.K."/>
            <person name="Li Y."/>
            <person name="Chen G.Z."/>
            <person name="Liu X.D."/>
            <person name="Liao X.Y."/>
            <person name="Jiang Y.T."/>
            <person name="Yu X."/>
            <person name="Hao Y."/>
            <person name="Huang J."/>
            <person name="Zhao X.W."/>
            <person name="Ke S."/>
            <person name="Chen Y.Y."/>
            <person name="Wu W.L."/>
            <person name="Hsu J.L."/>
            <person name="Lin Y.F."/>
            <person name="Huang M.D."/>
            <person name="Li C.Y."/>
            <person name="Huang L."/>
            <person name="Wang Z.W."/>
            <person name="Zhao X."/>
            <person name="Zhong W.Y."/>
            <person name="Peng D.H."/>
            <person name="Ahmad S."/>
            <person name="Lan S."/>
            <person name="Zhang J.S."/>
            <person name="Tsai W.C."/>
            <person name="Van de Peer Y."/>
            <person name="Liu Z.J."/>
        </authorList>
    </citation>
    <scope>NUCLEOTIDE SEQUENCE</scope>
    <source>
        <strain evidence="2">CP</strain>
    </source>
</reference>
<sequence length="103" mass="12298">MGDEERILYTEGVQKRRKRNRAVGTFASDDQQLESTNDGRRMQRTNYLLMAQMNSYFHQASQPKRRDQRKKYIKSFLTKLPRRTSSENHFEERKKGVSEPNTL</sequence>
<dbReference type="Proteomes" id="UP001180020">
    <property type="component" value="Unassembled WGS sequence"/>
</dbReference>
<accession>A0AAV9ELS3</accession>